<dbReference type="PROSITE" id="PS50958">
    <property type="entry name" value="SMB_2"/>
    <property type="match status" value="2"/>
</dbReference>
<gene>
    <name evidence="11" type="ordered locus">Hoch_2268</name>
</gene>
<dbReference type="KEGG" id="hoh:Hoch_2268"/>
<dbReference type="Pfam" id="PF05922">
    <property type="entry name" value="Inhibitor_I9"/>
    <property type="match status" value="1"/>
</dbReference>
<dbReference type="MEROPS" id="S08.050"/>
<dbReference type="SMART" id="SM00201">
    <property type="entry name" value="SO"/>
    <property type="match status" value="1"/>
</dbReference>
<keyword evidence="3 6" id="KW-0378">Hydrolase</keyword>
<dbReference type="InterPro" id="IPR010259">
    <property type="entry name" value="S8pro/Inhibitor_I9"/>
</dbReference>
<dbReference type="PROSITE" id="PS00136">
    <property type="entry name" value="SUBTILASE_ASP"/>
    <property type="match status" value="1"/>
</dbReference>
<dbReference type="PROSITE" id="PS00137">
    <property type="entry name" value="SUBTILASE_HIS"/>
    <property type="match status" value="1"/>
</dbReference>
<dbReference type="Pfam" id="PF01033">
    <property type="entry name" value="Somatomedin_B"/>
    <property type="match status" value="1"/>
</dbReference>
<dbReference type="PROSITE" id="PS51257">
    <property type="entry name" value="PROKAR_LIPOPROTEIN"/>
    <property type="match status" value="1"/>
</dbReference>
<dbReference type="PANTHER" id="PTHR43806">
    <property type="entry name" value="PEPTIDASE S8"/>
    <property type="match status" value="1"/>
</dbReference>
<accession>D0LHY2</accession>
<feature type="active site" description="Charge relay system" evidence="6">
    <location>
        <position position="345"/>
    </location>
</feature>
<sequence length="507" mass="51745">MQARNLFRLMAVGILGGSFATGCAAVEEDFAESVATTTAPLLGDASTAIEGEYIVKFKDDVAAKGVGIAMNRVSLASANSRIMREYKTFPGFAAKLDKRDLQNLQKNPDVEYLEFNGRMEALKIENVQADGIDRIDQRSGRNGQYNDSDLTASGVTAYIVDTGIRSTHNEFTGRVAGTIDFVGDGQTEDCNGHGSHVASTVAGTQFGVADGAQIYGVRVLNCSGSGSFAGVISGIDFVAQDCSGDCVANMSLGGGFSQAVNDAVEAAVAAGIPFAVASGNSNADSCGFSPASAPSAITVDAAADNDSRASFSNFGSCSDLYAPGVSILGADIGSDSDTQSISGTSMASPHVAGVMAQILDCNPGATPAEVEAILKAAATSGAISNPNGTANLLLYTDSAELCGGAPDPDPDPDPDPEPDPDPDPDPGSCSGRCGSFDSGAICQCDDACESFGDCCPDFEDECQGGPTPGPDTCFDACGVFDSSRECQCDSSCVFFGDCCADLGDFCS</sequence>
<keyword evidence="5" id="KW-1015">Disulfide bond</keyword>
<dbReference type="InterPro" id="IPR015500">
    <property type="entry name" value="Peptidase_S8_subtilisin-rel"/>
</dbReference>
<feature type="signal peptide" evidence="9">
    <location>
        <begin position="1"/>
        <end position="24"/>
    </location>
</feature>
<dbReference type="InterPro" id="IPR023828">
    <property type="entry name" value="Peptidase_S8_Ser-AS"/>
</dbReference>
<dbReference type="InterPro" id="IPR036024">
    <property type="entry name" value="Somatomedin_B-like_dom_sf"/>
</dbReference>
<dbReference type="HOGENOM" id="CLU_011263_1_7_7"/>
<dbReference type="SUPFAM" id="SSF52743">
    <property type="entry name" value="Subtilisin-like"/>
    <property type="match status" value="1"/>
</dbReference>
<evidence type="ECO:0000256" key="6">
    <source>
        <dbReference type="PROSITE-ProRule" id="PRU01240"/>
    </source>
</evidence>
<dbReference type="InterPro" id="IPR022398">
    <property type="entry name" value="Peptidase_S8_His-AS"/>
</dbReference>
<dbReference type="PROSITE" id="PS00524">
    <property type="entry name" value="SMB_1"/>
    <property type="match status" value="1"/>
</dbReference>
<feature type="active site" description="Charge relay system" evidence="6">
    <location>
        <position position="193"/>
    </location>
</feature>
<feature type="compositionally biased region" description="Acidic residues" evidence="8">
    <location>
        <begin position="408"/>
        <end position="424"/>
    </location>
</feature>
<dbReference type="InterPro" id="IPR023827">
    <property type="entry name" value="Peptidase_S8_Asp-AS"/>
</dbReference>
<dbReference type="PROSITE" id="PS51892">
    <property type="entry name" value="SUBTILASE"/>
    <property type="match status" value="1"/>
</dbReference>
<evidence type="ECO:0000256" key="8">
    <source>
        <dbReference type="SAM" id="MobiDB-lite"/>
    </source>
</evidence>
<dbReference type="AlphaFoldDB" id="D0LHY2"/>
<dbReference type="RefSeq" id="WP_012827419.1">
    <property type="nucleotide sequence ID" value="NC_013440.1"/>
</dbReference>
<dbReference type="SUPFAM" id="SSF90188">
    <property type="entry name" value="Somatomedin B domain"/>
    <property type="match status" value="2"/>
</dbReference>
<evidence type="ECO:0000256" key="1">
    <source>
        <dbReference type="ARBA" id="ARBA00011073"/>
    </source>
</evidence>
<dbReference type="PROSITE" id="PS00138">
    <property type="entry name" value="SUBTILASE_SER"/>
    <property type="match status" value="1"/>
</dbReference>
<evidence type="ECO:0000256" key="3">
    <source>
        <dbReference type="ARBA" id="ARBA00022801"/>
    </source>
</evidence>
<dbReference type="GO" id="GO:0005615">
    <property type="term" value="C:extracellular space"/>
    <property type="evidence" value="ECO:0007669"/>
    <property type="project" value="TreeGrafter"/>
</dbReference>
<dbReference type="Gene3D" id="3.40.50.200">
    <property type="entry name" value="Peptidase S8/S53 domain"/>
    <property type="match status" value="1"/>
</dbReference>
<dbReference type="InterPro" id="IPR000209">
    <property type="entry name" value="Peptidase_S8/S53_dom"/>
</dbReference>
<keyword evidence="12" id="KW-1185">Reference proteome</keyword>
<evidence type="ECO:0000256" key="5">
    <source>
        <dbReference type="ARBA" id="ARBA00023157"/>
    </source>
</evidence>
<dbReference type="InterPro" id="IPR050131">
    <property type="entry name" value="Peptidase_S8_subtilisin-like"/>
</dbReference>
<proteinExistence type="inferred from homology"/>
<organism evidence="11 12">
    <name type="scientific">Haliangium ochraceum (strain DSM 14365 / JCM 11303 / SMP-2)</name>
    <dbReference type="NCBI Taxonomy" id="502025"/>
    <lineage>
        <taxon>Bacteria</taxon>
        <taxon>Pseudomonadati</taxon>
        <taxon>Myxococcota</taxon>
        <taxon>Polyangia</taxon>
        <taxon>Haliangiales</taxon>
        <taxon>Kofleriaceae</taxon>
        <taxon>Haliangium</taxon>
    </lineage>
</organism>
<dbReference type="GO" id="GO:0006508">
    <property type="term" value="P:proteolysis"/>
    <property type="evidence" value="ECO:0007669"/>
    <property type="project" value="UniProtKB-KW"/>
</dbReference>
<dbReference type="InterPro" id="IPR001212">
    <property type="entry name" value="Somatomedin_B_dom"/>
</dbReference>
<evidence type="ECO:0000256" key="2">
    <source>
        <dbReference type="ARBA" id="ARBA00022670"/>
    </source>
</evidence>
<dbReference type="InterPro" id="IPR037045">
    <property type="entry name" value="S8pro/Inhibitor_I9_sf"/>
</dbReference>
<dbReference type="Pfam" id="PF00082">
    <property type="entry name" value="Peptidase_S8"/>
    <property type="match status" value="1"/>
</dbReference>
<dbReference type="Gene3D" id="3.30.70.80">
    <property type="entry name" value="Peptidase S8 propeptide/proteinase inhibitor I9"/>
    <property type="match status" value="1"/>
</dbReference>
<evidence type="ECO:0000256" key="4">
    <source>
        <dbReference type="ARBA" id="ARBA00022825"/>
    </source>
</evidence>
<evidence type="ECO:0000256" key="7">
    <source>
        <dbReference type="RuleBase" id="RU003355"/>
    </source>
</evidence>
<dbReference type="GO" id="GO:0004252">
    <property type="term" value="F:serine-type endopeptidase activity"/>
    <property type="evidence" value="ECO:0007669"/>
    <property type="project" value="UniProtKB-UniRule"/>
</dbReference>
<dbReference type="SUPFAM" id="SSF54897">
    <property type="entry name" value="Protease propeptides/inhibitors"/>
    <property type="match status" value="1"/>
</dbReference>
<reference evidence="11 12" key="1">
    <citation type="journal article" date="2010" name="Stand. Genomic Sci.">
        <title>Complete genome sequence of Haliangium ochraceum type strain (SMP-2).</title>
        <authorList>
            <consortium name="US DOE Joint Genome Institute (JGI-PGF)"/>
            <person name="Ivanova N."/>
            <person name="Daum C."/>
            <person name="Lang E."/>
            <person name="Abt B."/>
            <person name="Kopitz M."/>
            <person name="Saunders E."/>
            <person name="Lapidus A."/>
            <person name="Lucas S."/>
            <person name="Glavina Del Rio T."/>
            <person name="Nolan M."/>
            <person name="Tice H."/>
            <person name="Copeland A."/>
            <person name="Cheng J.F."/>
            <person name="Chen F."/>
            <person name="Bruce D."/>
            <person name="Goodwin L."/>
            <person name="Pitluck S."/>
            <person name="Mavromatis K."/>
            <person name="Pati A."/>
            <person name="Mikhailova N."/>
            <person name="Chen A."/>
            <person name="Palaniappan K."/>
            <person name="Land M."/>
            <person name="Hauser L."/>
            <person name="Chang Y.J."/>
            <person name="Jeffries C.D."/>
            <person name="Detter J.C."/>
            <person name="Brettin T."/>
            <person name="Rohde M."/>
            <person name="Goker M."/>
            <person name="Bristow J."/>
            <person name="Markowitz V."/>
            <person name="Eisen J.A."/>
            <person name="Hugenholtz P."/>
            <person name="Kyrpides N.C."/>
            <person name="Klenk H.P."/>
        </authorList>
    </citation>
    <scope>NUCLEOTIDE SEQUENCE [LARGE SCALE GENOMIC DNA]</scope>
    <source>
        <strain evidence="12">DSM 14365 / CIP 107738 / JCM 11303 / AJ 13395 / SMP-2</strain>
    </source>
</reference>
<dbReference type="eggNOG" id="COG1404">
    <property type="taxonomic scope" value="Bacteria"/>
</dbReference>
<dbReference type="InterPro" id="IPR034193">
    <property type="entry name" value="PCSK9_ProteinaseK-like"/>
</dbReference>
<dbReference type="PRINTS" id="PR00723">
    <property type="entry name" value="SUBTILISIN"/>
</dbReference>
<feature type="domain" description="SMB" evidence="10">
    <location>
        <begin position="425"/>
        <end position="467"/>
    </location>
</feature>
<comment type="similarity">
    <text evidence="1 6 7">Belongs to the peptidase S8 family.</text>
</comment>
<dbReference type="InterPro" id="IPR036852">
    <property type="entry name" value="Peptidase_S8/S53_dom_sf"/>
</dbReference>
<dbReference type="OrthoDB" id="9790784at2"/>
<evidence type="ECO:0000256" key="9">
    <source>
        <dbReference type="SAM" id="SignalP"/>
    </source>
</evidence>
<name>D0LHY2_HALO1</name>
<keyword evidence="9" id="KW-0732">Signal</keyword>
<dbReference type="FunFam" id="3.40.50.200:FF:000014">
    <property type="entry name" value="Proteinase K"/>
    <property type="match status" value="1"/>
</dbReference>
<dbReference type="PANTHER" id="PTHR43806:SF11">
    <property type="entry name" value="CEREVISIN-RELATED"/>
    <property type="match status" value="1"/>
</dbReference>
<dbReference type="Proteomes" id="UP000001880">
    <property type="component" value="Chromosome"/>
</dbReference>
<evidence type="ECO:0000313" key="12">
    <source>
        <dbReference type="Proteomes" id="UP000001880"/>
    </source>
</evidence>
<protein>
    <submittedName>
        <fullName evidence="11">Peptidase S8 and S53 subtilisin kexin sedolisin</fullName>
    </submittedName>
</protein>
<evidence type="ECO:0000259" key="10">
    <source>
        <dbReference type="PROSITE" id="PS50958"/>
    </source>
</evidence>
<feature type="chain" id="PRO_5003010613" evidence="9">
    <location>
        <begin position="25"/>
        <end position="507"/>
    </location>
</feature>
<keyword evidence="4 6" id="KW-0720">Serine protease</keyword>
<dbReference type="EMBL" id="CP001804">
    <property type="protein sequence ID" value="ACY14811.1"/>
    <property type="molecule type" value="Genomic_DNA"/>
</dbReference>
<feature type="active site" description="Charge relay system" evidence="6">
    <location>
        <position position="161"/>
    </location>
</feature>
<feature type="domain" description="SMB" evidence="10">
    <location>
        <begin position="469"/>
        <end position="507"/>
    </location>
</feature>
<dbReference type="CDD" id="cd04077">
    <property type="entry name" value="Peptidases_S8_PCSK9_ProteinaseK_like"/>
    <property type="match status" value="1"/>
</dbReference>
<evidence type="ECO:0000313" key="11">
    <source>
        <dbReference type="EMBL" id="ACY14811.1"/>
    </source>
</evidence>
<feature type="region of interest" description="Disordered" evidence="8">
    <location>
        <begin position="402"/>
        <end position="429"/>
    </location>
</feature>
<dbReference type="Gene3D" id="4.10.410.20">
    <property type="match status" value="1"/>
</dbReference>
<keyword evidence="2 6" id="KW-0645">Protease</keyword>